<feature type="transmembrane region" description="Helical" evidence="2">
    <location>
        <begin position="218"/>
        <end position="240"/>
    </location>
</feature>
<feature type="transmembrane region" description="Helical" evidence="2">
    <location>
        <begin position="38"/>
        <end position="55"/>
    </location>
</feature>
<name>A0A1J5SPU9_9ZZZZ</name>
<dbReference type="EMBL" id="MLJW01000023">
    <property type="protein sequence ID" value="OIR10503.1"/>
    <property type="molecule type" value="Genomic_DNA"/>
</dbReference>
<proteinExistence type="predicted"/>
<feature type="region of interest" description="Disordered" evidence="1">
    <location>
        <begin position="1"/>
        <end position="29"/>
    </location>
</feature>
<dbReference type="AlphaFoldDB" id="A0A1J5SPU9"/>
<sequence length="340" mass="36605">MNKQDTLPKGISGEKHSEPNHYERRAIGSGIPNPMKHMAVFVTLTAACMAAVAAGERGGTLLDKVLLVSMSAIIVLAVHLLPALSRRWIMWPVWMGCLLCAMYGHLTFLIHASVHAEEDRAQHSALTVGTERQIEVTRESLGRINARPVATVAAELAVTRDSQQRTALRAEIAEGRRAEALDDELVKLSGISTVARSTRETDPVTASLAEVTRYSDGAVAIVIGMTFSVLIELVGALLWYEVLRHPDRDEGQTWNANTADVTDDVTHPDEAVTGFIKTEAPVTAATSAVTTELSGQVAPVINAIKIGECRPTVAGIRKYLGCSQARASELRRKLVGMGAV</sequence>
<feature type="transmembrane region" description="Helical" evidence="2">
    <location>
        <begin position="93"/>
        <end position="114"/>
    </location>
</feature>
<feature type="transmembrane region" description="Helical" evidence="2">
    <location>
        <begin position="61"/>
        <end position="81"/>
    </location>
</feature>
<accession>A0A1J5SPU9</accession>
<organism evidence="3">
    <name type="scientific">mine drainage metagenome</name>
    <dbReference type="NCBI Taxonomy" id="410659"/>
    <lineage>
        <taxon>unclassified sequences</taxon>
        <taxon>metagenomes</taxon>
        <taxon>ecological metagenomes</taxon>
    </lineage>
</organism>
<keyword evidence="2" id="KW-0472">Membrane</keyword>
<protein>
    <submittedName>
        <fullName evidence="3">Uncharacterized protein</fullName>
    </submittedName>
</protein>
<evidence type="ECO:0000256" key="1">
    <source>
        <dbReference type="SAM" id="MobiDB-lite"/>
    </source>
</evidence>
<evidence type="ECO:0000313" key="3">
    <source>
        <dbReference type="EMBL" id="OIR10503.1"/>
    </source>
</evidence>
<comment type="caution">
    <text evidence="3">The sequence shown here is derived from an EMBL/GenBank/DDBJ whole genome shotgun (WGS) entry which is preliminary data.</text>
</comment>
<keyword evidence="2" id="KW-1133">Transmembrane helix</keyword>
<evidence type="ECO:0000256" key="2">
    <source>
        <dbReference type="SAM" id="Phobius"/>
    </source>
</evidence>
<keyword evidence="2" id="KW-0812">Transmembrane</keyword>
<feature type="compositionally biased region" description="Basic and acidic residues" evidence="1">
    <location>
        <begin position="12"/>
        <end position="26"/>
    </location>
</feature>
<reference evidence="3" key="1">
    <citation type="submission" date="2016-10" db="EMBL/GenBank/DDBJ databases">
        <title>Sequence of Gallionella enrichment culture.</title>
        <authorList>
            <person name="Poehlein A."/>
            <person name="Muehling M."/>
            <person name="Daniel R."/>
        </authorList>
    </citation>
    <scope>NUCLEOTIDE SEQUENCE</scope>
</reference>
<gene>
    <name evidence="3" type="ORF">GALL_78160</name>
</gene>